<dbReference type="SUPFAM" id="SSF55785">
    <property type="entry name" value="PYP-like sensor domain (PAS domain)"/>
    <property type="match status" value="1"/>
</dbReference>
<dbReference type="Proteomes" id="UP000199385">
    <property type="component" value="Chromosome I"/>
</dbReference>
<evidence type="ECO:0000256" key="1">
    <source>
        <dbReference type="ARBA" id="ARBA00022801"/>
    </source>
</evidence>
<evidence type="ECO:0000313" key="3">
    <source>
        <dbReference type="EMBL" id="SBT37487.1"/>
    </source>
</evidence>
<dbReference type="PROSITE" id="PS50112">
    <property type="entry name" value="PAS"/>
    <property type="match status" value="1"/>
</dbReference>
<dbReference type="InterPro" id="IPR036457">
    <property type="entry name" value="PPM-type-like_dom_sf"/>
</dbReference>
<dbReference type="InterPro" id="IPR000014">
    <property type="entry name" value="PAS"/>
</dbReference>
<dbReference type="PATRIC" id="fig|261654.4.peg.224"/>
<dbReference type="InterPro" id="IPR001932">
    <property type="entry name" value="PPM-type_phosphatase-like_dom"/>
</dbReference>
<dbReference type="STRING" id="261654.GA0070611_0225"/>
<organism evidence="3 4">
    <name type="scientific">Micromonospora auratinigra</name>
    <dbReference type="NCBI Taxonomy" id="261654"/>
    <lineage>
        <taxon>Bacteria</taxon>
        <taxon>Bacillati</taxon>
        <taxon>Actinomycetota</taxon>
        <taxon>Actinomycetes</taxon>
        <taxon>Micromonosporales</taxon>
        <taxon>Micromonosporaceae</taxon>
        <taxon>Micromonospora</taxon>
    </lineage>
</organism>
<accession>A0A1A8Z0Y6</accession>
<dbReference type="InterPro" id="IPR035965">
    <property type="entry name" value="PAS-like_dom_sf"/>
</dbReference>
<evidence type="ECO:0000313" key="4">
    <source>
        <dbReference type="Proteomes" id="UP000199385"/>
    </source>
</evidence>
<dbReference type="PANTHER" id="PTHR43156:SF2">
    <property type="entry name" value="STAGE II SPORULATION PROTEIN E"/>
    <property type="match status" value="1"/>
</dbReference>
<dbReference type="InterPro" id="IPR003018">
    <property type="entry name" value="GAF"/>
</dbReference>
<dbReference type="Pfam" id="PF08448">
    <property type="entry name" value="PAS_4"/>
    <property type="match status" value="1"/>
</dbReference>
<dbReference type="Pfam" id="PF07228">
    <property type="entry name" value="SpoIIE"/>
    <property type="match status" value="1"/>
</dbReference>
<dbReference type="Gene3D" id="3.60.40.10">
    <property type="entry name" value="PPM-type phosphatase domain"/>
    <property type="match status" value="1"/>
</dbReference>
<dbReference type="RefSeq" id="WP_167604391.1">
    <property type="nucleotide sequence ID" value="NZ_LT594323.1"/>
</dbReference>
<dbReference type="InterPro" id="IPR013656">
    <property type="entry name" value="PAS_4"/>
</dbReference>
<dbReference type="Gene3D" id="3.30.450.20">
    <property type="entry name" value="PAS domain"/>
    <property type="match status" value="1"/>
</dbReference>
<dbReference type="SMART" id="SM00331">
    <property type="entry name" value="PP2C_SIG"/>
    <property type="match status" value="1"/>
</dbReference>
<dbReference type="EMBL" id="LT594323">
    <property type="protein sequence ID" value="SBT37487.1"/>
    <property type="molecule type" value="Genomic_DNA"/>
</dbReference>
<dbReference type="AlphaFoldDB" id="A0A1A8Z0Y6"/>
<dbReference type="SMART" id="SM00091">
    <property type="entry name" value="PAS"/>
    <property type="match status" value="1"/>
</dbReference>
<feature type="domain" description="PAS" evidence="2">
    <location>
        <begin position="10"/>
        <end position="83"/>
    </location>
</feature>
<gene>
    <name evidence="3" type="ORF">GA0070611_0225</name>
</gene>
<dbReference type="InterPro" id="IPR029016">
    <property type="entry name" value="GAF-like_dom_sf"/>
</dbReference>
<keyword evidence="4" id="KW-1185">Reference proteome</keyword>
<dbReference type="GO" id="GO:0016791">
    <property type="term" value="F:phosphatase activity"/>
    <property type="evidence" value="ECO:0007669"/>
    <property type="project" value="TreeGrafter"/>
</dbReference>
<dbReference type="SUPFAM" id="SSF55781">
    <property type="entry name" value="GAF domain-like"/>
    <property type="match status" value="1"/>
</dbReference>
<sequence length="591" mass="63573">MSGTGSEPSGRPDYLRLFRAAPTPYLVLDPDLSVVEINDAALRVTGRSRTELLGKDVFAAFPINPDETAAAGAANLRRSLERARDTGRPDTMPVQRYDLLDAEGRYTERWWSPVTVPLLDEQGRTVLLLHRTRDVTDFMAQRGRSGAGRGGTDRRRRMDETEAELYAHARELRAALDAEALATRRLVTLVDLARQLAGCETLTQVTEVVIDRGLAALGADGGAVAVREGDLLQLTLTDSLGGRTRERHATLPLDGPLPACVAARRDETVLLPDRAAGLGWPDGMAEVFGDTGLERWAALPLRVGERLIGSLTVGWRVGAPFSEREVQLLGAFADQCAQTLDRIRVHRAQQRTSETLQRSLLTAPPATPGLTVGVRYHPAAAHEQVGGDWYDAFPAADGASTVVVGDVTGHDRQALASMAQIRNTLRGVAYLMGASPAAILVALERVLAGLRVDGLASAVLAHVRTPGQPGGDPTRARVVWTNAGHPPPVLIGPDGAARLLATPPDPLIGVRLPRDRVDHELLLAPGSTLVLYTDGLVERRRALLDEGLERLRALAGRLAHLPVEEFCDALLADLVDVPDDDVVLLVLRVDG</sequence>
<dbReference type="InterPro" id="IPR052016">
    <property type="entry name" value="Bact_Sigma-Reg"/>
</dbReference>
<name>A0A1A8Z0Y6_9ACTN</name>
<protein>
    <submittedName>
        <fullName evidence="3">GAF domain-containing protein</fullName>
    </submittedName>
</protein>
<keyword evidence="1" id="KW-0378">Hydrolase</keyword>
<proteinExistence type="predicted"/>
<dbReference type="SMART" id="SM00065">
    <property type="entry name" value="GAF"/>
    <property type="match status" value="1"/>
</dbReference>
<reference evidence="4" key="1">
    <citation type="submission" date="2016-06" db="EMBL/GenBank/DDBJ databases">
        <authorList>
            <person name="Varghese N."/>
            <person name="Submissions Spin"/>
        </authorList>
    </citation>
    <scope>NUCLEOTIDE SEQUENCE [LARGE SCALE GENOMIC DNA]</scope>
    <source>
        <strain evidence="4">DSM 44815</strain>
    </source>
</reference>
<evidence type="ECO:0000259" key="2">
    <source>
        <dbReference type="PROSITE" id="PS50112"/>
    </source>
</evidence>
<dbReference type="CDD" id="cd00130">
    <property type="entry name" value="PAS"/>
    <property type="match status" value="1"/>
</dbReference>
<dbReference type="PANTHER" id="PTHR43156">
    <property type="entry name" value="STAGE II SPORULATION PROTEIN E-RELATED"/>
    <property type="match status" value="1"/>
</dbReference>
<dbReference type="Pfam" id="PF13185">
    <property type="entry name" value="GAF_2"/>
    <property type="match status" value="1"/>
</dbReference>
<dbReference type="Gene3D" id="3.30.450.40">
    <property type="match status" value="1"/>
</dbReference>